<feature type="transmembrane region" description="Helical" evidence="6">
    <location>
        <begin position="170"/>
        <end position="194"/>
    </location>
</feature>
<keyword evidence="4 6" id="KW-1133">Transmembrane helix</keyword>
<accession>A0A4V3ARJ0</accession>
<comment type="caution">
    <text evidence="8">The sequence shown here is derived from an EMBL/GenBank/DDBJ whole genome shotgun (WGS) entry which is preliminary data.</text>
</comment>
<feature type="transmembrane region" description="Helical" evidence="6">
    <location>
        <begin position="20"/>
        <end position="40"/>
    </location>
</feature>
<gene>
    <name evidence="8" type="ORF">E1832_12020</name>
</gene>
<feature type="transmembrane region" description="Helical" evidence="6">
    <location>
        <begin position="144"/>
        <end position="164"/>
    </location>
</feature>
<keyword evidence="3 6" id="KW-0812">Transmembrane</keyword>
<dbReference type="PANTHER" id="PTHR43124">
    <property type="entry name" value="PURINE EFFLUX PUMP PBUE"/>
    <property type="match status" value="1"/>
</dbReference>
<evidence type="ECO:0000256" key="2">
    <source>
        <dbReference type="ARBA" id="ARBA00022475"/>
    </source>
</evidence>
<feature type="transmembrane region" description="Helical" evidence="6">
    <location>
        <begin position="379"/>
        <end position="399"/>
    </location>
</feature>
<keyword evidence="5 6" id="KW-0472">Membrane</keyword>
<dbReference type="InterPro" id="IPR011701">
    <property type="entry name" value="MFS"/>
</dbReference>
<feature type="transmembrane region" description="Helical" evidence="6">
    <location>
        <begin position="284"/>
        <end position="304"/>
    </location>
</feature>
<organism evidence="8 9">
    <name type="scientific">Antarcticimicrobium luteum</name>
    <dbReference type="NCBI Taxonomy" id="2547397"/>
    <lineage>
        <taxon>Bacteria</taxon>
        <taxon>Pseudomonadati</taxon>
        <taxon>Pseudomonadota</taxon>
        <taxon>Alphaproteobacteria</taxon>
        <taxon>Rhodobacterales</taxon>
        <taxon>Paracoccaceae</taxon>
        <taxon>Antarcticimicrobium</taxon>
    </lineage>
</organism>
<dbReference type="Pfam" id="PF07690">
    <property type="entry name" value="MFS_1"/>
    <property type="match status" value="1"/>
</dbReference>
<feature type="domain" description="Major facilitator superfamily (MFS) profile" evidence="7">
    <location>
        <begin position="19"/>
        <end position="405"/>
    </location>
</feature>
<dbReference type="InterPro" id="IPR020846">
    <property type="entry name" value="MFS_dom"/>
</dbReference>
<feature type="transmembrane region" description="Helical" evidence="6">
    <location>
        <begin position="206"/>
        <end position="226"/>
    </location>
</feature>
<dbReference type="AlphaFoldDB" id="A0A4V3ARJ0"/>
<keyword evidence="2" id="KW-1003">Cell membrane</keyword>
<dbReference type="OrthoDB" id="272777at2"/>
<comment type="subcellular location">
    <subcellularLocation>
        <location evidence="1">Cell membrane</location>
        <topology evidence="1">Multi-pass membrane protein</topology>
    </subcellularLocation>
</comment>
<feature type="transmembrane region" description="Helical" evidence="6">
    <location>
        <begin position="86"/>
        <end position="104"/>
    </location>
</feature>
<evidence type="ECO:0000313" key="9">
    <source>
        <dbReference type="Proteomes" id="UP000295301"/>
    </source>
</evidence>
<evidence type="ECO:0000256" key="6">
    <source>
        <dbReference type="SAM" id="Phobius"/>
    </source>
</evidence>
<evidence type="ECO:0000313" key="8">
    <source>
        <dbReference type="EMBL" id="TDK46817.1"/>
    </source>
</evidence>
<name>A0A4V3ARJ0_9RHOB</name>
<reference evidence="8 9" key="1">
    <citation type="submission" date="2019-03" db="EMBL/GenBank/DDBJ databases">
        <title>Ruegeria lutea sp. nov., a novel strain, isolated from marine sediment, the Masan Bay, South Korea.</title>
        <authorList>
            <person name="Kim J."/>
            <person name="Kim D.-Y."/>
            <person name="Lee S.-S."/>
        </authorList>
    </citation>
    <scope>NUCLEOTIDE SEQUENCE [LARGE SCALE GENOMIC DNA]</scope>
    <source>
        <strain evidence="8 9">318-1</strain>
    </source>
</reference>
<evidence type="ECO:0000256" key="1">
    <source>
        <dbReference type="ARBA" id="ARBA00004651"/>
    </source>
</evidence>
<dbReference type="InterPro" id="IPR050189">
    <property type="entry name" value="MFS_Efflux_Transporters"/>
</dbReference>
<evidence type="ECO:0000259" key="7">
    <source>
        <dbReference type="PROSITE" id="PS50850"/>
    </source>
</evidence>
<dbReference type="PANTHER" id="PTHR43124:SF3">
    <property type="entry name" value="CHLORAMPHENICOL EFFLUX PUMP RV0191"/>
    <property type="match status" value="1"/>
</dbReference>
<sequence length="405" mass="42203">MRRSGTPGKCSREERRVAGLIWLCLAYVLSQFFRAFLAVLSEVLERDLGAAPEALATASGLWFLSFAAMQIPVGWALDRIGPRRTAAVLLLLGGGGGAALFALAGGPAHISIAMFLIGIGCSPVLMASYYIFAREYPPARFATLAALMLGVGSAGNIVASYPTALAAELIGWRGTLAGLAALSTLVAAGIFLSVRDPARVETELRGSVLTILKLPVMWLILPMMLVNYAPAATVRGLWIGPYLADVFHLTTAQIGQASLAMGAAMIAGTLCYGPMDRLLGTRKWVVAGGALGSVAALVWLTLVIGTSPLLSVALLAVVGFLGGYFPVIIAHGRAFIPAHLVGRGVTLMNLFGIGGVGLMQFVTGRLHSGLSGGAVTAPYGVIFGFLAVTLLIGTVLYLFSRDSLD</sequence>
<protein>
    <submittedName>
        <fullName evidence="8">MFS transporter</fullName>
    </submittedName>
</protein>
<dbReference type="Gene3D" id="1.20.1250.20">
    <property type="entry name" value="MFS general substrate transporter like domains"/>
    <property type="match status" value="2"/>
</dbReference>
<feature type="transmembrane region" description="Helical" evidence="6">
    <location>
        <begin position="110"/>
        <end position="132"/>
    </location>
</feature>
<keyword evidence="9" id="KW-1185">Reference proteome</keyword>
<dbReference type="GO" id="GO:0005886">
    <property type="term" value="C:plasma membrane"/>
    <property type="evidence" value="ECO:0007669"/>
    <property type="project" value="UniProtKB-SubCell"/>
</dbReference>
<proteinExistence type="predicted"/>
<dbReference type="InterPro" id="IPR036259">
    <property type="entry name" value="MFS_trans_sf"/>
</dbReference>
<feature type="transmembrane region" description="Helical" evidence="6">
    <location>
        <begin position="310"/>
        <end position="328"/>
    </location>
</feature>
<dbReference type="GO" id="GO:0022857">
    <property type="term" value="F:transmembrane transporter activity"/>
    <property type="evidence" value="ECO:0007669"/>
    <property type="project" value="InterPro"/>
</dbReference>
<evidence type="ECO:0000256" key="3">
    <source>
        <dbReference type="ARBA" id="ARBA00022692"/>
    </source>
</evidence>
<dbReference type="PROSITE" id="PS50850">
    <property type="entry name" value="MFS"/>
    <property type="match status" value="1"/>
</dbReference>
<dbReference type="Proteomes" id="UP000295301">
    <property type="component" value="Unassembled WGS sequence"/>
</dbReference>
<dbReference type="SUPFAM" id="SSF103473">
    <property type="entry name" value="MFS general substrate transporter"/>
    <property type="match status" value="1"/>
</dbReference>
<feature type="transmembrane region" description="Helical" evidence="6">
    <location>
        <begin position="246"/>
        <end position="272"/>
    </location>
</feature>
<feature type="transmembrane region" description="Helical" evidence="6">
    <location>
        <begin position="340"/>
        <end position="359"/>
    </location>
</feature>
<evidence type="ECO:0000256" key="4">
    <source>
        <dbReference type="ARBA" id="ARBA00022989"/>
    </source>
</evidence>
<dbReference type="EMBL" id="SMUV01000066">
    <property type="protein sequence ID" value="TDK46817.1"/>
    <property type="molecule type" value="Genomic_DNA"/>
</dbReference>
<evidence type="ECO:0000256" key="5">
    <source>
        <dbReference type="ARBA" id="ARBA00023136"/>
    </source>
</evidence>
<feature type="transmembrane region" description="Helical" evidence="6">
    <location>
        <begin position="60"/>
        <end position="77"/>
    </location>
</feature>